<dbReference type="AlphaFoldDB" id="A0ABD3ALG9"/>
<feature type="compositionally biased region" description="Acidic residues" evidence="2">
    <location>
        <begin position="102"/>
        <end position="113"/>
    </location>
</feature>
<feature type="region of interest" description="Disordered" evidence="2">
    <location>
        <begin position="98"/>
        <end position="143"/>
    </location>
</feature>
<comment type="similarity">
    <text evidence="1">Belongs to the senescence regulator S40 family.</text>
</comment>
<sequence>MASARKSFFSNYFGGGRGERVNPKAEYEFEESDVWNSNDAVQSDQAGKRPLKKPIRKSGGSGSNNQVNERTIGGAATSLPVNIPDWSRILGDEYKIHRRESEDDFEENDDDGEEYGRLPPHEYLAKTRGSSFSVHEGIGRKLKGRDLNTVRNAVWKQTGFED</sequence>
<protein>
    <recommendedName>
        <fullName evidence="5">Senescence regulator</fullName>
    </recommendedName>
</protein>
<feature type="compositionally biased region" description="Basic and acidic residues" evidence="2">
    <location>
        <begin position="114"/>
        <end position="125"/>
    </location>
</feature>
<dbReference type="GO" id="GO:0010150">
    <property type="term" value="P:leaf senescence"/>
    <property type="evidence" value="ECO:0007669"/>
    <property type="project" value="UniProtKB-ARBA"/>
</dbReference>
<dbReference type="Proteomes" id="UP001630127">
    <property type="component" value="Unassembled WGS sequence"/>
</dbReference>
<dbReference type="Pfam" id="PF04520">
    <property type="entry name" value="Senescence_reg"/>
    <property type="match status" value="1"/>
</dbReference>
<accession>A0ABD3ALG9</accession>
<feature type="compositionally biased region" description="Polar residues" evidence="2">
    <location>
        <begin position="34"/>
        <end position="45"/>
    </location>
</feature>
<evidence type="ECO:0000256" key="1">
    <source>
        <dbReference type="ARBA" id="ARBA00034773"/>
    </source>
</evidence>
<dbReference type="InterPro" id="IPR007608">
    <property type="entry name" value="Senescence_reg_S40"/>
</dbReference>
<name>A0ABD3ALG9_9GENT</name>
<dbReference type="EMBL" id="JBJUIK010000003">
    <property type="protein sequence ID" value="KAL3531934.1"/>
    <property type="molecule type" value="Genomic_DNA"/>
</dbReference>
<evidence type="ECO:0000256" key="2">
    <source>
        <dbReference type="SAM" id="MobiDB-lite"/>
    </source>
</evidence>
<feature type="region of interest" description="Disordered" evidence="2">
    <location>
        <begin position="28"/>
        <end position="78"/>
    </location>
</feature>
<keyword evidence="4" id="KW-1185">Reference proteome</keyword>
<reference evidence="3 4" key="1">
    <citation type="submission" date="2024-11" db="EMBL/GenBank/DDBJ databases">
        <title>A near-complete genome assembly of Cinchona calisaya.</title>
        <authorList>
            <person name="Lian D.C."/>
            <person name="Zhao X.W."/>
            <person name="Wei L."/>
        </authorList>
    </citation>
    <scope>NUCLEOTIDE SEQUENCE [LARGE SCALE GENOMIC DNA]</scope>
    <source>
        <tissue evidence="3">Nenye</tissue>
    </source>
</reference>
<comment type="caution">
    <text evidence="3">The sequence shown here is derived from an EMBL/GenBank/DDBJ whole genome shotgun (WGS) entry which is preliminary data.</text>
</comment>
<organism evidence="3 4">
    <name type="scientific">Cinchona calisaya</name>
    <dbReference type="NCBI Taxonomy" id="153742"/>
    <lineage>
        <taxon>Eukaryota</taxon>
        <taxon>Viridiplantae</taxon>
        <taxon>Streptophyta</taxon>
        <taxon>Embryophyta</taxon>
        <taxon>Tracheophyta</taxon>
        <taxon>Spermatophyta</taxon>
        <taxon>Magnoliopsida</taxon>
        <taxon>eudicotyledons</taxon>
        <taxon>Gunneridae</taxon>
        <taxon>Pentapetalae</taxon>
        <taxon>asterids</taxon>
        <taxon>lamiids</taxon>
        <taxon>Gentianales</taxon>
        <taxon>Rubiaceae</taxon>
        <taxon>Cinchonoideae</taxon>
        <taxon>Cinchoneae</taxon>
        <taxon>Cinchona</taxon>
    </lineage>
</organism>
<evidence type="ECO:0000313" key="4">
    <source>
        <dbReference type="Proteomes" id="UP001630127"/>
    </source>
</evidence>
<dbReference type="PANTHER" id="PTHR46525">
    <property type="entry name" value="EMB|CAB72159.1"/>
    <property type="match status" value="1"/>
</dbReference>
<evidence type="ECO:0000313" key="3">
    <source>
        <dbReference type="EMBL" id="KAL3531934.1"/>
    </source>
</evidence>
<dbReference type="PANTHER" id="PTHR46525:SF17">
    <property type="entry name" value="SENESCENCE REGULATOR S40"/>
    <property type="match status" value="1"/>
</dbReference>
<evidence type="ECO:0008006" key="5">
    <source>
        <dbReference type="Google" id="ProtNLM"/>
    </source>
</evidence>
<gene>
    <name evidence="3" type="ORF">ACH5RR_005455</name>
</gene>
<feature type="region of interest" description="Disordered" evidence="2">
    <location>
        <begin position="1"/>
        <end position="20"/>
    </location>
</feature>
<proteinExistence type="inferred from homology"/>